<name>A0A481YSU8_9VIRU</name>
<sequence>MCHLFQQMTQAEKEVQDSFGHLMISEWKTSSQQMGHSSDIPV</sequence>
<organism evidence="1">
    <name type="scientific">Marseillevirus LCMAC101</name>
    <dbReference type="NCBI Taxonomy" id="2506602"/>
    <lineage>
        <taxon>Viruses</taxon>
        <taxon>Varidnaviria</taxon>
        <taxon>Bamfordvirae</taxon>
        <taxon>Nucleocytoviricota</taxon>
        <taxon>Megaviricetes</taxon>
        <taxon>Pimascovirales</taxon>
        <taxon>Pimascovirales incertae sedis</taxon>
        <taxon>Marseilleviridae</taxon>
    </lineage>
</organism>
<gene>
    <name evidence="1" type="ORF">LCMAC101_06220</name>
</gene>
<evidence type="ECO:0000313" key="1">
    <source>
        <dbReference type="EMBL" id="QBK86027.1"/>
    </source>
</evidence>
<accession>A0A481YSU8</accession>
<dbReference type="EMBL" id="MK500328">
    <property type="protein sequence ID" value="QBK86027.1"/>
    <property type="molecule type" value="Genomic_DNA"/>
</dbReference>
<protein>
    <submittedName>
        <fullName evidence="1">Uncharacterized protein</fullName>
    </submittedName>
</protein>
<proteinExistence type="predicted"/>
<reference evidence="1" key="1">
    <citation type="journal article" date="2019" name="MBio">
        <title>Virus Genomes from Deep Sea Sediments Expand the Ocean Megavirome and Support Independent Origins of Viral Gigantism.</title>
        <authorList>
            <person name="Backstrom D."/>
            <person name="Yutin N."/>
            <person name="Jorgensen S.L."/>
            <person name="Dharamshi J."/>
            <person name="Homa F."/>
            <person name="Zaremba-Niedwiedzka K."/>
            <person name="Spang A."/>
            <person name="Wolf Y.I."/>
            <person name="Koonin E.V."/>
            <person name="Ettema T.J."/>
        </authorList>
    </citation>
    <scope>NUCLEOTIDE SEQUENCE</scope>
</reference>